<keyword evidence="2" id="KW-1185">Reference proteome</keyword>
<proteinExistence type="predicted"/>
<gene>
    <name evidence="1" type="ORF">RMSM_03186</name>
</gene>
<evidence type="ECO:0000313" key="2">
    <source>
        <dbReference type="Proteomes" id="UP000011991"/>
    </source>
</evidence>
<sequence>MLESGVELPDTASMIVDWISVLQITVAEPSHVDTAERQSSCQYSLYGRAARIAHQSWLI</sequence>
<dbReference type="AlphaFoldDB" id="M5RKN0"/>
<organism evidence="1 2">
    <name type="scientific">Rhodopirellula maiorica SM1</name>
    <dbReference type="NCBI Taxonomy" id="1265738"/>
    <lineage>
        <taxon>Bacteria</taxon>
        <taxon>Pseudomonadati</taxon>
        <taxon>Planctomycetota</taxon>
        <taxon>Planctomycetia</taxon>
        <taxon>Pirellulales</taxon>
        <taxon>Pirellulaceae</taxon>
        <taxon>Novipirellula</taxon>
    </lineage>
</organism>
<accession>M5RKN0</accession>
<reference evidence="1 2" key="1">
    <citation type="journal article" date="2013" name="Mar. Genomics">
        <title>Expression of sulfatases in Rhodopirellula baltica and the diversity of sulfatases in the genus Rhodopirellula.</title>
        <authorList>
            <person name="Wegner C.E."/>
            <person name="Richter-Heitmann T."/>
            <person name="Klindworth A."/>
            <person name="Klockow C."/>
            <person name="Richter M."/>
            <person name="Achstetter T."/>
            <person name="Glockner F.O."/>
            <person name="Harder J."/>
        </authorList>
    </citation>
    <scope>NUCLEOTIDE SEQUENCE [LARGE SCALE GENOMIC DNA]</scope>
    <source>
        <strain evidence="1 2">SM1</strain>
    </source>
</reference>
<evidence type="ECO:0000313" key="1">
    <source>
        <dbReference type="EMBL" id="EMI19878.1"/>
    </source>
</evidence>
<comment type="caution">
    <text evidence="1">The sequence shown here is derived from an EMBL/GenBank/DDBJ whole genome shotgun (WGS) entry which is preliminary data.</text>
</comment>
<name>M5RKN0_9BACT</name>
<protein>
    <submittedName>
        <fullName evidence="1">Uncharacterized protein</fullName>
    </submittedName>
</protein>
<dbReference type="EMBL" id="ANOG01000464">
    <property type="protein sequence ID" value="EMI19878.1"/>
    <property type="molecule type" value="Genomic_DNA"/>
</dbReference>
<dbReference type="Proteomes" id="UP000011991">
    <property type="component" value="Unassembled WGS sequence"/>
</dbReference>
<dbReference type="PATRIC" id="fig|1265738.3.peg.3179"/>